<feature type="compositionally biased region" description="Basic residues" evidence="1">
    <location>
        <begin position="305"/>
        <end position="317"/>
    </location>
</feature>
<evidence type="ECO:0000313" key="3">
    <source>
        <dbReference type="Proteomes" id="UP000299102"/>
    </source>
</evidence>
<dbReference type="Proteomes" id="UP000299102">
    <property type="component" value="Unassembled WGS sequence"/>
</dbReference>
<evidence type="ECO:0000256" key="1">
    <source>
        <dbReference type="SAM" id="MobiDB-lite"/>
    </source>
</evidence>
<proteinExistence type="predicted"/>
<protein>
    <recommendedName>
        <fullName evidence="4">Histone-lysine N-methyltransferase SETMAR</fullName>
    </recommendedName>
</protein>
<dbReference type="OrthoDB" id="7371295at2759"/>
<evidence type="ECO:0000313" key="2">
    <source>
        <dbReference type="EMBL" id="GBP28087.1"/>
    </source>
</evidence>
<gene>
    <name evidence="2" type="ORF">EVAR_21208_1</name>
</gene>
<feature type="compositionally biased region" description="Basic residues" evidence="1">
    <location>
        <begin position="264"/>
        <end position="277"/>
    </location>
</feature>
<sequence>MNLALVDPLRIVNASPYDIAEDLRIDHKTVSIHLKKLNIQKLDTWVTFELTERNLMNRAFTARKNRRFGFLLPTADEIQVRSREKTARIDQQKSISLQTKQLVIFTSYEHCHAPVSISPTEGQGFHPNHEVMQAVSHHVQPARIVGTADGSRYNASRAFRGMEADELEKIACHWLLFQIVQDHSLWSRKETSRGVGGEKRKLMFSGASVARNVTVSINLIPHMEPYRCDAMRSRLLRPPISNCLGRCNPTNAANMQSTRESCKPKRCAKRRNSRKKSLSPSDLKRARDSKSEKLGRRSLSEGSVKVKHRKSNIRRSLTHPFMRSDYPDVPLNQTVHSDVENTVKVQLESDESNLPPTSSDRDTEDDVRQRHLPKPRWDSGSEMDSIISIVRRVSARRRRTSQAARRRPIIVEWERRKAFAGAFGDSSLRYRALFFQSDSSRNLI</sequence>
<dbReference type="AlphaFoldDB" id="A0A4C1UPV6"/>
<feature type="region of interest" description="Disordered" evidence="1">
    <location>
        <begin position="348"/>
        <end position="380"/>
    </location>
</feature>
<keyword evidence="3" id="KW-1185">Reference proteome</keyword>
<feature type="region of interest" description="Disordered" evidence="1">
    <location>
        <begin position="258"/>
        <end position="329"/>
    </location>
</feature>
<comment type="caution">
    <text evidence="2">The sequence shown here is derived from an EMBL/GenBank/DDBJ whole genome shotgun (WGS) entry which is preliminary data.</text>
</comment>
<evidence type="ECO:0008006" key="4">
    <source>
        <dbReference type="Google" id="ProtNLM"/>
    </source>
</evidence>
<accession>A0A4C1UPV6</accession>
<organism evidence="2 3">
    <name type="scientific">Eumeta variegata</name>
    <name type="common">Bagworm moth</name>
    <name type="synonym">Eumeta japonica</name>
    <dbReference type="NCBI Taxonomy" id="151549"/>
    <lineage>
        <taxon>Eukaryota</taxon>
        <taxon>Metazoa</taxon>
        <taxon>Ecdysozoa</taxon>
        <taxon>Arthropoda</taxon>
        <taxon>Hexapoda</taxon>
        <taxon>Insecta</taxon>
        <taxon>Pterygota</taxon>
        <taxon>Neoptera</taxon>
        <taxon>Endopterygota</taxon>
        <taxon>Lepidoptera</taxon>
        <taxon>Glossata</taxon>
        <taxon>Ditrysia</taxon>
        <taxon>Tineoidea</taxon>
        <taxon>Psychidae</taxon>
        <taxon>Oiketicinae</taxon>
        <taxon>Eumeta</taxon>
    </lineage>
</organism>
<dbReference type="EMBL" id="BGZK01000202">
    <property type="protein sequence ID" value="GBP28087.1"/>
    <property type="molecule type" value="Genomic_DNA"/>
</dbReference>
<name>A0A4C1UPV6_EUMVA</name>
<feature type="compositionally biased region" description="Basic and acidic residues" evidence="1">
    <location>
        <begin position="282"/>
        <end position="299"/>
    </location>
</feature>
<reference evidence="2 3" key="1">
    <citation type="journal article" date="2019" name="Commun. Biol.">
        <title>The bagworm genome reveals a unique fibroin gene that provides high tensile strength.</title>
        <authorList>
            <person name="Kono N."/>
            <person name="Nakamura H."/>
            <person name="Ohtoshi R."/>
            <person name="Tomita M."/>
            <person name="Numata K."/>
            <person name="Arakawa K."/>
        </authorList>
    </citation>
    <scope>NUCLEOTIDE SEQUENCE [LARGE SCALE GENOMIC DNA]</scope>
</reference>